<dbReference type="EMBL" id="CP022515">
    <property type="protein sequence ID" value="ASO05820.1"/>
    <property type="molecule type" value="Genomic_DNA"/>
</dbReference>
<dbReference type="KEGG" id="aalg:AREALGSMS7_02372"/>
<feature type="signal peptide" evidence="1">
    <location>
        <begin position="1"/>
        <end position="25"/>
    </location>
</feature>
<dbReference type="RefSeq" id="WP_093978467.1">
    <property type="nucleotide sequence ID" value="NZ_CP022515.1"/>
</dbReference>
<dbReference type="AlphaFoldDB" id="A0A221UX36"/>
<keyword evidence="1" id="KW-0732">Signal</keyword>
<organism evidence="2 3">
    <name type="scientific">Arenibacter algicola</name>
    <dbReference type="NCBI Taxonomy" id="616991"/>
    <lineage>
        <taxon>Bacteria</taxon>
        <taxon>Pseudomonadati</taxon>
        <taxon>Bacteroidota</taxon>
        <taxon>Flavobacteriia</taxon>
        <taxon>Flavobacteriales</taxon>
        <taxon>Flavobacteriaceae</taxon>
        <taxon>Arenibacter</taxon>
    </lineage>
</organism>
<feature type="chain" id="PRO_5013098379" evidence="1">
    <location>
        <begin position="26"/>
        <end position="140"/>
    </location>
</feature>
<gene>
    <name evidence="2" type="ORF">AREALGSMS7_02372</name>
</gene>
<reference evidence="2 3" key="1">
    <citation type="submission" date="2017-07" db="EMBL/GenBank/DDBJ databases">
        <title>Genome Sequence of Arenibacter algicola Strain SMS7 Isolated from a culture of the Diatom Skeletonema marinoi.</title>
        <authorList>
            <person name="Topel M."/>
            <person name="Pinder M.I.M."/>
            <person name="Johansson O.N."/>
            <person name="Kourtchenko O."/>
            <person name="Godhe A."/>
            <person name="Clarke A.K."/>
        </authorList>
    </citation>
    <scope>NUCLEOTIDE SEQUENCE [LARGE SCALE GENOMIC DNA]</scope>
    <source>
        <strain evidence="2 3">SMS7</strain>
    </source>
</reference>
<dbReference type="InterPro" id="IPR058060">
    <property type="entry name" value="HYC_CC_PP"/>
</dbReference>
<dbReference type="Pfam" id="PF26622">
    <property type="entry name" value="DUF8199"/>
    <property type="match status" value="1"/>
</dbReference>
<dbReference type="NCBIfam" id="NF047658">
    <property type="entry name" value="HYC_CC_PP"/>
    <property type="match status" value="1"/>
</dbReference>
<dbReference type="InterPro" id="IPR058512">
    <property type="entry name" value="DUF8199"/>
</dbReference>
<accession>A0A221UX36</accession>
<sequence>MKRLFHKIFAFTLAFAVLFSTTAFAADMHFCCDKLVDLAVFRKVKSCDEKVKQQDEKSTKECSLGQKDCCSNQTFVKQGEDNLKSDSFELDANKVVFLKAFFYTNVNLFQGLELKTVPLINYYPPWIERDILVLHETLLI</sequence>
<name>A0A221UX36_9FLAO</name>
<protein>
    <submittedName>
        <fullName evidence="2">Secreted protein</fullName>
    </submittedName>
</protein>
<evidence type="ECO:0000256" key="1">
    <source>
        <dbReference type="SAM" id="SignalP"/>
    </source>
</evidence>
<proteinExistence type="predicted"/>
<dbReference type="Proteomes" id="UP000204551">
    <property type="component" value="Chromosome"/>
</dbReference>
<evidence type="ECO:0000313" key="2">
    <source>
        <dbReference type="EMBL" id="ASO05820.1"/>
    </source>
</evidence>
<evidence type="ECO:0000313" key="3">
    <source>
        <dbReference type="Proteomes" id="UP000204551"/>
    </source>
</evidence>